<reference evidence="1 2" key="1">
    <citation type="journal article" date="2019" name="Proc. Natl. Acad. Sci. U.S.A.">
        <title>Regulatory changes in pterin and carotenoid genes underlie balanced color polymorphisms in the wall lizard.</title>
        <authorList>
            <person name="Andrade P."/>
            <person name="Pinho C."/>
            <person name="Perez I de Lanuza G."/>
            <person name="Afonso S."/>
            <person name="Brejcha J."/>
            <person name="Rubin C.J."/>
            <person name="Wallerman O."/>
            <person name="Pereira P."/>
            <person name="Sabatino S.J."/>
            <person name="Bellati A."/>
            <person name="Pellitteri-Rosa D."/>
            <person name="Bosakova Z."/>
            <person name="Bunikis I."/>
            <person name="Carretero M.A."/>
            <person name="Feiner N."/>
            <person name="Marsik P."/>
            <person name="Pauperio F."/>
            <person name="Salvi D."/>
            <person name="Soler L."/>
            <person name="While G.M."/>
            <person name="Uller T."/>
            <person name="Font E."/>
            <person name="Andersson L."/>
            <person name="Carneiro M."/>
        </authorList>
    </citation>
    <scope>NUCLEOTIDE SEQUENCE</scope>
</reference>
<accession>A0A670J8T0</accession>
<name>A0A670J8T0_PODMU</name>
<keyword evidence="2" id="KW-1185">Reference proteome</keyword>
<reference evidence="1" key="2">
    <citation type="submission" date="2025-08" db="UniProtKB">
        <authorList>
            <consortium name="Ensembl"/>
        </authorList>
    </citation>
    <scope>IDENTIFICATION</scope>
</reference>
<dbReference type="GeneTree" id="ENSGT00990000211855"/>
<protein>
    <submittedName>
        <fullName evidence="1">Uncharacterized protein</fullName>
    </submittedName>
</protein>
<evidence type="ECO:0000313" key="1">
    <source>
        <dbReference type="Ensembl" id="ENSPMRP00000020868.1"/>
    </source>
</evidence>
<reference evidence="1" key="3">
    <citation type="submission" date="2025-09" db="UniProtKB">
        <authorList>
            <consortium name="Ensembl"/>
        </authorList>
    </citation>
    <scope>IDENTIFICATION</scope>
</reference>
<dbReference type="Ensembl" id="ENSPMRT00000022157.1">
    <property type="protein sequence ID" value="ENSPMRP00000020868.1"/>
    <property type="gene ID" value="ENSPMRG00000013563.1"/>
</dbReference>
<evidence type="ECO:0000313" key="2">
    <source>
        <dbReference type="Proteomes" id="UP000472272"/>
    </source>
</evidence>
<proteinExistence type="predicted"/>
<organism evidence="1 2">
    <name type="scientific">Podarcis muralis</name>
    <name type="common">Wall lizard</name>
    <name type="synonym">Lacerta muralis</name>
    <dbReference type="NCBI Taxonomy" id="64176"/>
    <lineage>
        <taxon>Eukaryota</taxon>
        <taxon>Metazoa</taxon>
        <taxon>Chordata</taxon>
        <taxon>Craniata</taxon>
        <taxon>Vertebrata</taxon>
        <taxon>Euteleostomi</taxon>
        <taxon>Lepidosauria</taxon>
        <taxon>Squamata</taxon>
        <taxon>Bifurcata</taxon>
        <taxon>Unidentata</taxon>
        <taxon>Episquamata</taxon>
        <taxon>Laterata</taxon>
        <taxon>Lacertibaenia</taxon>
        <taxon>Lacertidae</taxon>
        <taxon>Podarcis</taxon>
    </lineage>
</organism>
<dbReference type="Proteomes" id="UP000472272">
    <property type="component" value="Chromosome 11"/>
</dbReference>
<sequence length="162" mass="17832">SAQKLLPTADLRLRLGNSRFMATLVQPQGTWVALWVKPQSLGLADQKVGGSNPRDGVSTRYSVPAPANLAVRKHIKITSHLHQSGRLRRSYRSQECRTKPGLCAHLTLEAGDQRCPETLPGHVASVTSLLWRARAAHGNAVYLPARKRSLFIYLHPGVLLNC</sequence>
<dbReference type="AlphaFoldDB" id="A0A670J8T0"/>